<dbReference type="EMBL" id="JARXIC010000029">
    <property type="protein sequence ID" value="MDQ8195689.1"/>
    <property type="molecule type" value="Genomic_DNA"/>
</dbReference>
<organism evidence="1 2">
    <name type="scientific">Thalassobacterium sedimentorum</name>
    <dbReference type="NCBI Taxonomy" id="3041258"/>
    <lineage>
        <taxon>Bacteria</taxon>
        <taxon>Pseudomonadati</taxon>
        <taxon>Verrucomicrobiota</taxon>
        <taxon>Opitutia</taxon>
        <taxon>Puniceicoccales</taxon>
        <taxon>Coraliomargaritaceae</taxon>
        <taxon>Thalassobacterium</taxon>
    </lineage>
</organism>
<name>A0ABU1ALS4_9BACT</name>
<evidence type="ECO:0008006" key="3">
    <source>
        <dbReference type="Google" id="ProtNLM"/>
    </source>
</evidence>
<gene>
    <name evidence="1" type="ORF">QEH59_14740</name>
</gene>
<sequence length="262" mass="29734">MVRGLDIFRERFREFKEGFVLIGGAACDDWFSRQALDFRATRDLDIVLLIHALDQRFVAAFRAFIEEGGYEVRQRSDETPILYRFAKPSDARFPAMLELFSRNPEVFELADGQTIIPVGSTLHERSLSAILLDDAYTTLVENEHVDSDGLHFASVAALIPLKARAWLDLSERRDRGEKIDSKDIDKHRSDIFRLAATLPDIAGPELPTTVREDLERFLAAFPESSPEWPRILSALKVIFGGGLRPERLLAAVRTYFQIPNNS</sequence>
<evidence type="ECO:0000313" key="2">
    <source>
        <dbReference type="Proteomes" id="UP001243717"/>
    </source>
</evidence>
<proteinExistence type="predicted"/>
<reference evidence="1 2" key="1">
    <citation type="submission" date="2023-04" db="EMBL/GenBank/DDBJ databases">
        <title>A novel bacteria isolated from coastal sediment.</title>
        <authorList>
            <person name="Liu X.-J."/>
            <person name="Du Z.-J."/>
        </authorList>
    </citation>
    <scope>NUCLEOTIDE SEQUENCE [LARGE SCALE GENOMIC DNA]</scope>
    <source>
        <strain evidence="1 2">SDUM461004</strain>
    </source>
</reference>
<evidence type="ECO:0000313" key="1">
    <source>
        <dbReference type="EMBL" id="MDQ8195689.1"/>
    </source>
</evidence>
<accession>A0ABU1ALS4</accession>
<dbReference type="RefSeq" id="WP_308986139.1">
    <property type="nucleotide sequence ID" value="NZ_JARXIC010000029.1"/>
</dbReference>
<protein>
    <recommendedName>
        <fullName evidence="3">Nucleotidyl transferase AbiEii/AbiGii toxin family protein</fullName>
    </recommendedName>
</protein>
<dbReference type="Proteomes" id="UP001243717">
    <property type="component" value="Unassembled WGS sequence"/>
</dbReference>
<keyword evidence="2" id="KW-1185">Reference proteome</keyword>
<comment type="caution">
    <text evidence="1">The sequence shown here is derived from an EMBL/GenBank/DDBJ whole genome shotgun (WGS) entry which is preliminary data.</text>
</comment>